<dbReference type="PANTHER" id="PTHR30352:SF4">
    <property type="entry name" value="PYRUVATE FORMATE-LYASE 2-ACTIVATING ENZYME"/>
    <property type="match status" value="1"/>
</dbReference>
<evidence type="ECO:0000256" key="5">
    <source>
        <dbReference type="ARBA" id="ARBA00022723"/>
    </source>
</evidence>
<dbReference type="InterPro" id="IPR034457">
    <property type="entry name" value="Organic_radical-activating"/>
</dbReference>
<name>A0A290Q1I0_9LACT</name>
<comment type="similarity">
    <text evidence="2">Belongs to the organic radical-activating enzymes family.</text>
</comment>
<protein>
    <submittedName>
        <fullName evidence="9">Glycyl-radical enzyme activating protein</fullName>
    </submittedName>
</protein>
<evidence type="ECO:0000256" key="1">
    <source>
        <dbReference type="ARBA" id="ARBA00001966"/>
    </source>
</evidence>
<dbReference type="InterPro" id="IPR013785">
    <property type="entry name" value="Aldolase_TIM"/>
</dbReference>
<evidence type="ECO:0000313" key="10">
    <source>
        <dbReference type="Proteomes" id="UP000501558"/>
    </source>
</evidence>
<dbReference type="PROSITE" id="PS01087">
    <property type="entry name" value="RADICAL_ACTIVATING"/>
    <property type="match status" value="1"/>
</dbReference>
<dbReference type="Proteomes" id="UP000501558">
    <property type="component" value="Chromosome"/>
</dbReference>
<dbReference type="Pfam" id="PF04055">
    <property type="entry name" value="Radical_SAM"/>
    <property type="match status" value="1"/>
</dbReference>
<dbReference type="EMBL" id="CP047628">
    <property type="protein sequence ID" value="QIW58732.1"/>
    <property type="molecule type" value="Genomic_DNA"/>
</dbReference>
<keyword evidence="3" id="KW-0004">4Fe-4S</keyword>
<keyword evidence="4" id="KW-0949">S-adenosyl-L-methionine</keyword>
<sequence length="258" mass="29258">MTEQACIFNIQHFSIHDGPGIRSVVFFKGCPLRCFWCSNPESQSGLPEEMYDNLTKRPEIVGEYKTIDEIMIEVMKDEPFYLESDGGVTLSGGEPLFQAVFATELLKALKEKGIHTACETTGYAKPEVFKSFIAWVDNLYLDIKHYDTQKHRAGIAVGNELILENLKIAVKTHPNLTVRIPVIPEFNDSLEDAQAFAKLFNEVGVTAIEVLPFHQFGEKKYDYLDRPYQLKDVKQLHSEDLIDYQQVFSTAGVACVIR</sequence>
<dbReference type="InterPro" id="IPR007197">
    <property type="entry name" value="rSAM"/>
</dbReference>
<evidence type="ECO:0000256" key="2">
    <source>
        <dbReference type="ARBA" id="ARBA00009777"/>
    </source>
</evidence>
<dbReference type="RefSeq" id="WP_096040493.1">
    <property type="nucleotide sequence ID" value="NZ_CP023392.1"/>
</dbReference>
<gene>
    <name evidence="9" type="ORF">GU334_07360</name>
</gene>
<dbReference type="SFLD" id="SFLDG01066">
    <property type="entry name" value="organic_radical-activating_enz"/>
    <property type="match status" value="1"/>
</dbReference>
<keyword evidence="7" id="KW-0408">Iron</keyword>
<comment type="cofactor">
    <cofactor evidence="1">
        <name>[4Fe-4S] cluster</name>
        <dbReference type="ChEBI" id="CHEBI:49883"/>
    </cofactor>
</comment>
<evidence type="ECO:0000256" key="7">
    <source>
        <dbReference type="ARBA" id="ARBA00023004"/>
    </source>
</evidence>
<accession>A0A290Q1I0</accession>
<dbReference type="InterPro" id="IPR001989">
    <property type="entry name" value="Radical_activat_CS"/>
</dbReference>
<dbReference type="CDD" id="cd01335">
    <property type="entry name" value="Radical_SAM"/>
    <property type="match status" value="1"/>
</dbReference>
<dbReference type="PROSITE" id="PS51918">
    <property type="entry name" value="RADICAL_SAM"/>
    <property type="match status" value="1"/>
</dbReference>
<dbReference type="SFLD" id="SFLDS00029">
    <property type="entry name" value="Radical_SAM"/>
    <property type="match status" value="1"/>
</dbReference>
<dbReference type="GO" id="GO:0046872">
    <property type="term" value="F:metal ion binding"/>
    <property type="evidence" value="ECO:0007669"/>
    <property type="project" value="UniProtKB-KW"/>
</dbReference>
<dbReference type="AlphaFoldDB" id="A0A290Q1I0"/>
<dbReference type="Gene3D" id="3.20.20.70">
    <property type="entry name" value="Aldolase class I"/>
    <property type="match status" value="1"/>
</dbReference>
<evidence type="ECO:0000256" key="6">
    <source>
        <dbReference type="ARBA" id="ARBA00023002"/>
    </source>
</evidence>
<evidence type="ECO:0000313" key="9">
    <source>
        <dbReference type="EMBL" id="QIW58732.1"/>
    </source>
</evidence>
<dbReference type="PANTHER" id="PTHR30352">
    <property type="entry name" value="PYRUVATE FORMATE-LYASE-ACTIVATING ENZYME"/>
    <property type="match status" value="1"/>
</dbReference>
<dbReference type="KEGG" id="lrn:CMV25_01145"/>
<evidence type="ECO:0000256" key="4">
    <source>
        <dbReference type="ARBA" id="ARBA00022691"/>
    </source>
</evidence>
<evidence type="ECO:0000256" key="8">
    <source>
        <dbReference type="ARBA" id="ARBA00023014"/>
    </source>
</evidence>
<keyword evidence="10" id="KW-1185">Reference proteome</keyword>
<dbReference type="GO" id="GO:0051539">
    <property type="term" value="F:4 iron, 4 sulfur cluster binding"/>
    <property type="evidence" value="ECO:0007669"/>
    <property type="project" value="UniProtKB-KW"/>
</dbReference>
<dbReference type="InterPro" id="IPR012839">
    <property type="entry name" value="Organic_radical_activase"/>
</dbReference>
<proteinExistence type="inferred from homology"/>
<evidence type="ECO:0000256" key="3">
    <source>
        <dbReference type="ARBA" id="ARBA00022485"/>
    </source>
</evidence>
<keyword evidence="8" id="KW-0411">Iron-sulfur</keyword>
<organism evidence="9 10">
    <name type="scientific">Pseudolactococcus raffinolactis</name>
    <dbReference type="NCBI Taxonomy" id="1366"/>
    <lineage>
        <taxon>Bacteria</taxon>
        <taxon>Bacillati</taxon>
        <taxon>Bacillota</taxon>
        <taxon>Bacilli</taxon>
        <taxon>Lactobacillales</taxon>
        <taxon>Streptococcaceae</taxon>
        <taxon>Pseudolactococcus</taxon>
    </lineage>
</organism>
<dbReference type="PIRSF" id="PIRSF000371">
    <property type="entry name" value="PFL_act_enz"/>
    <property type="match status" value="1"/>
</dbReference>
<keyword evidence="5" id="KW-0479">Metal-binding</keyword>
<dbReference type="InterPro" id="IPR058240">
    <property type="entry name" value="rSAM_sf"/>
</dbReference>
<keyword evidence="6" id="KW-0560">Oxidoreductase</keyword>
<dbReference type="SUPFAM" id="SSF102114">
    <property type="entry name" value="Radical SAM enzymes"/>
    <property type="match status" value="1"/>
</dbReference>
<reference evidence="9 10" key="1">
    <citation type="submission" date="2019-12" db="EMBL/GenBank/DDBJ databases">
        <title>Whole genome sequences of Lactococcus raffinolactis strains isolated from sewage.</title>
        <authorList>
            <person name="Ybazeta G."/>
            <person name="Ross M."/>
            <person name="Brabant-Kirwan D."/>
            <person name="Saleh M."/>
            <person name="Dillon J.A."/>
            <person name="Splinter K."/>
            <person name="Nokhbeh R."/>
        </authorList>
    </citation>
    <scope>NUCLEOTIDE SEQUENCE [LARGE SCALE GENOMIC DNA]</scope>
    <source>
        <strain evidence="9 10">Lr_19_14</strain>
    </source>
</reference>
<dbReference type="NCBIfam" id="TIGR02494">
    <property type="entry name" value="PFLE_PFLC"/>
    <property type="match status" value="1"/>
</dbReference>
<dbReference type="GO" id="GO:0016491">
    <property type="term" value="F:oxidoreductase activity"/>
    <property type="evidence" value="ECO:0007669"/>
    <property type="project" value="UniProtKB-KW"/>
</dbReference>